<reference evidence="2 3" key="1">
    <citation type="submission" date="2020-05" db="EMBL/GenBank/DDBJ databases">
        <title>Erythrobacter mangrovi sp. nov., isolated from rhizosphere soil of mangrove plant (Kandelia candel).</title>
        <authorList>
            <person name="Ye Y.H."/>
        </authorList>
    </citation>
    <scope>NUCLEOTIDE SEQUENCE [LARGE SCALE GENOMIC DNA]</scope>
    <source>
        <strain evidence="2 3">EB310</strain>
    </source>
</reference>
<evidence type="ECO:0000313" key="2">
    <source>
        <dbReference type="EMBL" id="QKG71400.1"/>
    </source>
</evidence>
<dbReference type="KEGG" id="emv:HQR01_08475"/>
<organism evidence="2 3">
    <name type="scientific">Erythrobacter mangrovi</name>
    <dbReference type="NCBI Taxonomy" id="2739433"/>
    <lineage>
        <taxon>Bacteria</taxon>
        <taxon>Pseudomonadati</taxon>
        <taxon>Pseudomonadota</taxon>
        <taxon>Alphaproteobacteria</taxon>
        <taxon>Sphingomonadales</taxon>
        <taxon>Erythrobacteraceae</taxon>
        <taxon>Erythrobacter/Porphyrobacter group</taxon>
        <taxon>Erythrobacter</taxon>
    </lineage>
</organism>
<name>A0A7D3XBR8_9SPHN</name>
<feature type="signal peptide" evidence="1">
    <location>
        <begin position="1"/>
        <end position="32"/>
    </location>
</feature>
<dbReference type="EMBL" id="CP053921">
    <property type="protein sequence ID" value="QKG71400.1"/>
    <property type="molecule type" value="Genomic_DNA"/>
</dbReference>
<keyword evidence="3" id="KW-1185">Reference proteome</keyword>
<protein>
    <submittedName>
        <fullName evidence="2">Uncharacterized protein</fullName>
    </submittedName>
</protein>
<accession>A0A7D3XBR8</accession>
<evidence type="ECO:0000256" key="1">
    <source>
        <dbReference type="SAM" id="SignalP"/>
    </source>
</evidence>
<dbReference type="RefSeq" id="WP_173214258.1">
    <property type="nucleotide sequence ID" value="NZ_CP053921.1"/>
</dbReference>
<sequence>MRDYLVSTMLRRLLTCLALITGLAAVNAPAHANVLDAMGATLELTQKADDSGKSEKVTCAERQRQQRLRGEKVTPCRPCEGVRVVIPTVMFGADRAFE</sequence>
<feature type="chain" id="PRO_5028844888" evidence="1">
    <location>
        <begin position="33"/>
        <end position="98"/>
    </location>
</feature>
<dbReference type="AlphaFoldDB" id="A0A7D3XBR8"/>
<gene>
    <name evidence="2" type="ORF">HQR01_08475</name>
</gene>
<dbReference type="Proteomes" id="UP000504693">
    <property type="component" value="Chromosome"/>
</dbReference>
<keyword evidence="1" id="KW-0732">Signal</keyword>
<proteinExistence type="predicted"/>
<evidence type="ECO:0000313" key="3">
    <source>
        <dbReference type="Proteomes" id="UP000504693"/>
    </source>
</evidence>